<protein>
    <submittedName>
        <fullName evidence="2">Sulfur oxidation protein SoxY</fullName>
    </submittedName>
</protein>
<reference evidence="2" key="1">
    <citation type="submission" date="2014-02" db="EMBL/GenBank/DDBJ databases">
        <title>Expanding our view of genomic diversity in Candidatus Accumulibacter clades.</title>
        <authorList>
            <person name="Skennerton C.T."/>
            <person name="Barr J.J."/>
            <person name="Slater F.R."/>
            <person name="Bond P.L."/>
            <person name="Tyson G.W."/>
        </authorList>
    </citation>
    <scope>NUCLEOTIDE SEQUENCE [LARGE SCALE GENOMIC DNA]</scope>
</reference>
<sequence length="165" mass="16784">MLPAEAGDVDRLRRLLLKAATAGASAGVMVAGDLLQPSAVLAADWNRAAFTATGLSEAIRAAGASGSSASGGIVIKTVDIADNGAQVPVEVISNIPDSQSISIFIEKNPMPLAASLTFAGGAQARVRLQVKMAESSRVRVVVRAADGKNYHASREVKVTLGGCGT</sequence>
<evidence type="ECO:0000313" key="3">
    <source>
        <dbReference type="Proteomes" id="UP000020218"/>
    </source>
</evidence>
<dbReference type="Proteomes" id="UP000020218">
    <property type="component" value="Unassembled WGS sequence"/>
</dbReference>
<dbReference type="STRING" id="1454001.AW08_01445"/>
<evidence type="ECO:0000313" key="2">
    <source>
        <dbReference type="EMBL" id="EXI68227.1"/>
    </source>
</evidence>
<evidence type="ECO:0000259" key="1">
    <source>
        <dbReference type="Pfam" id="PF13501"/>
    </source>
</evidence>
<feature type="domain" description="Ig-like SoxY" evidence="1">
    <location>
        <begin position="67"/>
        <end position="163"/>
    </location>
</feature>
<dbReference type="InterPro" id="IPR032711">
    <property type="entry name" value="SoxY"/>
</dbReference>
<dbReference type="InterPro" id="IPR038162">
    <property type="entry name" value="SoxY_sf"/>
</dbReference>
<accession>A0A011NUF7</accession>
<keyword evidence="3" id="KW-1185">Reference proteome</keyword>
<dbReference type="InterPro" id="IPR016568">
    <property type="entry name" value="Sulphur_oxidation_SoxY"/>
</dbReference>
<proteinExistence type="predicted"/>
<dbReference type="Gene3D" id="2.60.40.2470">
    <property type="entry name" value="SoxY domain"/>
    <property type="match status" value="1"/>
</dbReference>
<dbReference type="Pfam" id="PF13501">
    <property type="entry name" value="SoxY"/>
    <property type="match status" value="1"/>
</dbReference>
<dbReference type="PATRIC" id="fig|1454001.3.peg.1498"/>
<dbReference type="EMBL" id="JFAX01000006">
    <property type="protein sequence ID" value="EXI68227.1"/>
    <property type="molecule type" value="Genomic_DNA"/>
</dbReference>
<gene>
    <name evidence="2" type="ORF">AW08_01445</name>
</gene>
<comment type="caution">
    <text evidence="2">The sequence shown here is derived from an EMBL/GenBank/DDBJ whole genome shotgun (WGS) entry which is preliminary data.</text>
</comment>
<dbReference type="NCBIfam" id="TIGR04488">
    <property type="entry name" value="SoxY_true_GGCGG"/>
    <property type="match status" value="1"/>
</dbReference>
<dbReference type="PIRSF" id="PIRSF010312">
    <property type="entry name" value="Sulphur_oxidation_SoxY"/>
    <property type="match status" value="1"/>
</dbReference>
<dbReference type="AlphaFoldDB" id="A0A011NUF7"/>
<name>A0A011NUF7_9PROT</name>
<organism evidence="2 3">
    <name type="scientific">Candidatus Accumulibacter adjunctus</name>
    <dbReference type="NCBI Taxonomy" id="1454001"/>
    <lineage>
        <taxon>Bacteria</taxon>
        <taxon>Pseudomonadati</taxon>
        <taxon>Pseudomonadota</taxon>
        <taxon>Betaproteobacteria</taxon>
        <taxon>Candidatus Accumulibacter</taxon>
    </lineage>
</organism>